<protein>
    <submittedName>
        <fullName evidence="1">Uncharacterized protein</fullName>
    </submittedName>
</protein>
<dbReference type="GO" id="GO:0032040">
    <property type="term" value="C:small-subunit processome"/>
    <property type="evidence" value="ECO:0007669"/>
    <property type="project" value="InterPro"/>
</dbReference>
<dbReference type="Proteomes" id="UP000026960">
    <property type="component" value="Chromosome 6"/>
</dbReference>
<proteinExistence type="predicted"/>
<dbReference type="STRING" id="65489.A0A0D3GGG0"/>
<organism evidence="1">
    <name type="scientific">Oryza barthii</name>
    <dbReference type="NCBI Taxonomy" id="65489"/>
    <lineage>
        <taxon>Eukaryota</taxon>
        <taxon>Viridiplantae</taxon>
        <taxon>Streptophyta</taxon>
        <taxon>Embryophyta</taxon>
        <taxon>Tracheophyta</taxon>
        <taxon>Spermatophyta</taxon>
        <taxon>Magnoliopsida</taxon>
        <taxon>Liliopsida</taxon>
        <taxon>Poales</taxon>
        <taxon>Poaceae</taxon>
        <taxon>BOP clade</taxon>
        <taxon>Oryzoideae</taxon>
        <taxon>Oryzeae</taxon>
        <taxon>Oryzinae</taxon>
        <taxon>Oryza</taxon>
    </lineage>
</organism>
<dbReference type="PANTHER" id="PTHR10894:SF12">
    <property type="entry name" value="OS06G0355900 PROTEIN"/>
    <property type="match status" value="1"/>
</dbReference>
<evidence type="ECO:0000313" key="1">
    <source>
        <dbReference type="EnsemblPlants" id="OBART06G14330.2"/>
    </source>
</evidence>
<reference evidence="1" key="1">
    <citation type="journal article" date="2009" name="Rice">
        <title>De Novo Next Generation Sequencing of Plant Genomes.</title>
        <authorList>
            <person name="Rounsley S."/>
            <person name="Marri P.R."/>
            <person name="Yu Y."/>
            <person name="He R."/>
            <person name="Sisneros N."/>
            <person name="Goicoechea J.L."/>
            <person name="Lee S.J."/>
            <person name="Angelova A."/>
            <person name="Kudrna D."/>
            <person name="Luo M."/>
            <person name="Affourtit J."/>
            <person name="Desany B."/>
            <person name="Knight J."/>
            <person name="Niazi F."/>
            <person name="Egholm M."/>
            <person name="Wing R.A."/>
        </authorList>
    </citation>
    <scope>NUCLEOTIDE SEQUENCE [LARGE SCALE GENOMIC DNA]</scope>
    <source>
        <strain evidence="1">cv. IRGC 105608</strain>
    </source>
</reference>
<dbReference type="eggNOG" id="KOG2572">
    <property type="taxonomic scope" value="Eukaryota"/>
</dbReference>
<dbReference type="EnsemblPlants" id="OBART06G14330.2">
    <property type="protein sequence ID" value="OBART06G14330.2"/>
    <property type="gene ID" value="OBART06G14330"/>
</dbReference>
<keyword evidence="2" id="KW-1185">Reference proteome</keyword>
<dbReference type="GO" id="GO:0030515">
    <property type="term" value="F:snoRNA binding"/>
    <property type="evidence" value="ECO:0007669"/>
    <property type="project" value="InterPro"/>
</dbReference>
<sequence>MEGLSLEEKPIAKGKHPVWLKEFQAFEDKASALSLDTGVSEQLAGMIRRFICPGQTLAVGKQEYVTIIQSNLGIKCLWNAEVMELMWGLNNLKEHLVPDGKSELSKEDCLPMCEGMKFTLNKYGFGDLKPEMVTRSIIEATGLLYETDYHVRKYGESMCYAGKHLKETFGINAEDWDLLKLATAIMMLCSPNGEYKLVGNLPEMEKNELLSSPYECAVLQEACVAQMQPSTECPQQALLNCFAWPSIRLLPAHVYDGVFHMITSYIIISVHLISLHMIIKCLASIYSRSLAYIKPLIQGGVQNQQMVHLYYLQSDSIELVGIWTPDITLISPCSSTKQEKSALFGDDYSKLVDDAPKYKGIFRKLSCLRAYAEMVRSRRIRSKAARRLDSLVTAAERIYDEAQQAQPGVIKQDVPAAGLHLRALVFDADIKSVW</sequence>
<name>A0A0D3GGG0_9ORYZ</name>
<dbReference type="AlphaFoldDB" id="A0A0D3GGG0"/>
<dbReference type="GO" id="GO:0031428">
    <property type="term" value="C:box C/D methylation guide snoRNP complex"/>
    <property type="evidence" value="ECO:0007669"/>
    <property type="project" value="InterPro"/>
</dbReference>
<dbReference type="PaxDb" id="65489-OBART06G14330.2"/>
<evidence type="ECO:0000313" key="2">
    <source>
        <dbReference type="Proteomes" id="UP000026960"/>
    </source>
</evidence>
<dbReference type="Gramene" id="OBART06G14330.2">
    <property type="protein sequence ID" value="OBART06G14330.2"/>
    <property type="gene ID" value="OBART06G14330"/>
</dbReference>
<accession>A0A0D3GGG0</accession>
<reference evidence="1" key="2">
    <citation type="submission" date="2015-03" db="UniProtKB">
        <authorList>
            <consortium name="EnsemblPlants"/>
        </authorList>
    </citation>
    <scope>IDENTIFICATION</scope>
</reference>
<dbReference type="PANTHER" id="PTHR10894">
    <property type="entry name" value="NUCLEOLAR PROTEIN 5 NUCLEOLAR PROTEIN NOP5 NOP58"/>
    <property type="match status" value="1"/>
</dbReference>
<dbReference type="InterPro" id="IPR045056">
    <property type="entry name" value="Nop56/Nop58"/>
</dbReference>